<accession>A0A640SMJ0</accession>
<protein>
    <submittedName>
        <fullName evidence="1">Uncharacterized protein</fullName>
    </submittedName>
</protein>
<evidence type="ECO:0000313" key="2">
    <source>
        <dbReference type="Proteomes" id="UP000430079"/>
    </source>
</evidence>
<comment type="caution">
    <text evidence="1">The sequence shown here is derived from an EMBL/GenBank/DDBJ whole genome shotgun (WGS) entry which is preliminary data.</text>
</comment>
<name>A0A640SMJ0_9ACTN</name>
<keyword evidence="2" id="KW-1185">Reference proteome</keyword>
<organism evidence="1 2">
    <name type="scientific">Streptomyces glebosus</name>
    <dbReference type="NCBI Taxonomy" id="249580"/>
    <lineage>
        <taxon>Bacteria</taxon>
        <taxon>Bacillati</taxon>
        <taxon>Actinomycetota</taxon>
        <taxon>Actinomycetes</taxon>
        <taxon>Kitasatosporales</taxon>
        <taxon>Streptomycetaceae</taxon>
        <taxon>Streptomyces</taxon>
    </lineage>
</organism>
<dbReference type="AlphaFoldDB" id="A0A640SMJ0"/>
<reference evidence="1 2" key="1">
    <citation type="submission" date="2019-12" db="EMBL/GenBank/DDBJ databases">
        <title>Whole genome shotgun sequence of Streptomyces hygroscopicus subsp. glebosus NBRC 13786.</title>
        <authorList>
            <person name="Ichikawa N."/>
            <person name="Kimura A."/>
            <person name="Kitahashi Y."/>
            <person name="Komaki H."/>
            <person name="Tamura T."/>
        </authorList>
    </citation>
    <scope>NUCLEOTIDE SEQUENCE [LARGE SCALE GENOMIC DNA]</scope>
    <source>
        <strain evidence="1 2">NBRC 13786</strain>
    </source>
</reference>
<gene>
    <name evidence="1" type="ORF">Sgleb_07600</name>
</gene>
<dbReference type="Proteomes" id="UP000430079">
    <property type="component" value="Unassembled WGS sequence"/>
</dbReference>
<evidence type="ECO:0000313" key="1">
    <source>
        <dbReference type="EMBL" id="GFE12713.1"/>
    </source>
</evidence>
<dbReference type="EMBL" id="BLIO01000001">
    <property type="protein sequence ID" value="GFE12713.1"/>
    <property type="molecule type" value="Genomic_DNA"/>
</dbReference>
<sequence>MAVALILLTLSLLVLTFEAVHRACVRIGERLVLAGCRRPCLGRPTADYVTDLTARRPDTRITVLIPEAEPAHLWPRLLQNQLGVIVGTRSAATPTR</sequence>
<proteinExistence type="predicted"/>